<evidence type="ECO:0000256" key="1">
    <source>
        <dbReference type="SAM" id="MobiDB-lite"/>
    </source>
</evidence>
<dbReference type="AlphaFoldDB" id="A0A7W7YHW2"/>
<dbReference type="Proteomes" id="UP000534294">
    <property type="component" value="Unassembled WGS sequence"/>
</dbReference>
<comment type="caution">
    <text evidence="2">The sequence shown here is derived from an EMBL/GenBank/DDBJ whole genome shotgun (WGS) entry which is preliminary data.</text>
</comment>
<name>A0A7W7YHW2_9BACT</name>
<evidence type="ECO:0000313" key="3">
    <source>
        <dbReference type="Proteomes" id="UP000534294"/>
    </source>
</evidence>
<proteinExistence type="predicted"/>
<organism evidence="2 3">
    <name type="scientific">Prosthecobacter dejongeii</name>
    <dbReference type="NCBI Taxonomy" id="48465"/>
    <lineage>
        <taxon>Bacteria</taxon>
        <taxon>Pseudomonadati</taxon>
        <taxon>Verrucomicrobiota</taxon>
        <taxon>Verrucomicrobiia</taxon>
        <taxon>Verrucomicrobiales</taxon>
        <taxon>Verrucomicrobiaceae</taxon>
        <taxon>Prosthecobacter</taxon>
    </lineage>
</organism>
<sequence length="177" mass="19673">MAPKSNDLSLNQTVHSPSSMSGSLFLFLPNFRDNPRPWAMRITSQSVGRDLSASMWVMAALLTPICWARALADMPCLSRSAFKARTTCLSKGSDWLGGGYATFDFSRCLNIRIGNMLPIKRRSQAAFDLWINLIASETTSNFLRPVLAGLSPPQTKLFNDLLPLRLCHRPCGIRNLL</sequence>
<accession>A0A7W7YHW2</accession>
<gene>
    <name evidence="2" type="ORF">HNQ64_000399</name>
</gene>
<evidence type="ECO:0000313" key="2">
    <source>
        <dbReference type="EMBL" id="MBB5036165.1"/>
    </source>
</evidence>
<protein>
    <submittedName>
        <fullName evidence="2">Uncharacterized protein</fullName>
    </submittedName>
</protein>
<dbReference type="EMBL" id="JACHIF010000001">
    <property type="protein sequence ID" value="MBB5036165.1"/>
    <property type="molecule type" value="Genomic_DNA"/>
</dbReference>
<reference evidence="2 3" key="1">
    <citation type="submission" date="2020-08" db="EMBL/GenBank/DDBJ databases">
        <title>Genomic Encyclopedia of Type Strains, Phase IV (KMG-IV): sequencing the most valuable type-strain genomes for metagenomic binning, comparative biology and taxonomic classification.</title>
        <authorList>
            <person name="Goeker M."/>
        </authorList>
    </citation>
    <scope>NUCLEOTIDE SEQUENCE [LARGE SCALE GENOMIC DNA]</scope>
    <source>
        <strain evidence="2 3">DSM 12251</strain>
    </source>
</reference>
<keyword evidence="3" id="KW-1185">Reference proteome</keyword>
<feature type="region of interest" description="Disordered" evidence="1">
    <location>
        <begin position="1"/>
        <end position="20"/>
    </location>
</feature>